<gene>
    <name evidence="8" type="ORF">E4656_20105</name>
</gene>
<organism evidence="8 9">
    <name type="scientific">Natronospirillum operosum</name>
    <dbReference type="NCBI Taxonomy" id="2759953"/>
    <lineage>
        <taxon>Bacteria</taxon>
        <taxon>Pseudomonadati</taxon>
        <taxon>Pseudomonadota</taxon>
        <taxon>Gammaproteobacteria</taxon>
        <taxon>Oceanospirillales</taxon>
        <taxon>Natronospirillaceae</taxon>
        <taxon>Natronospirillum</taxon>
    </lineage>
</organism>
<dbReference type="PANTHER" id="PTHR35004:SF7">
    <property type="entry name" value="INTEGRASE PROTEIN"/>
    <property type="match status" value="1"/>
</dbReference>
<name>A0A4Z0VZ80_9GAMM</name>
<dbReference type="InterPro" id="IPR054353">
    <property type="entry name" value="IstA-like_C"/>
</dbReference>
<dbReference type="EMBL" id="SRMF01000026">
    <property type="protein sequence ID" value="TGG89368.1"/>
    <property type="molecule type" value="Genomic_DNA"/>
</dbReference>
<accession>A0A4Z0VZ80</accession>
<dbReference type="NCBIfam" id="NF033546">
    <property type="entry name" value="transpos_IS21"/>
    <property type="match status" value="1"/>
</dbReference>
<evidence type="ECO:0000256" key="2">
    <source>
        <dbReference type="ARBA" id="ARBA00022578"/>
    </source>
</evidence>
<keyword evidence="4" id="KW-0233">DNA recombination</keyword>
<dbReference type="RefSeq" id="WP_135485115.1">
    <property type="nucleotide sequence ID" value="NZ_SRMF01000026.1"/>
</dbReference>
<feature type="domain" description="HTH IS21-type" evidence="6">
    <location>
        <begin position="5"/>
        <end position="67"/>
    </location>
</feature>
<keyword evidence="3" id="KW-0238">DNA-binding</keyword>
<evidence type="ECO:0000313" key="9">
    <source>
        <dbReference type="Proteomes" id="UP000297475"/>
    </source>
</evidence>
<feature type="domain" description="Integrase catalytic" evidence="7">
    <location>
        <begin position="112"/>
        <end position="287"/>
    </location>
</feature>
<dbReference type="PROSITE" id="PS50994">
    <property type="entry name" value="INTEGRASE"/>
    <property type="match status" value="1"/>
</dbReference>
<sequence>MLSREDFFMIKQLRQQGTYLEDIARRIGCSERTVRRRLKDDKPLTGRPKKKQPAKLDPYKPFIDEQLDNDIWNAEVLYQMIRERGYNGCRSSVRQYVQPKRPLRSSRKTVRFETEPGHQLQHDWGELFSDIGAQRVKVYIAVNTLGYSRCFHVWAAPSLDAEHTYESIVRSLRYFGGVPRDVLVDNQKAAVLRHVSGAPVVFNEGFLALAHHYGFRAKACRPMRPRTKGKTERMVGYVKHHFFQRYRRFESFAHLNQLLEQWLQTTADQRLLRQFDQTPAQRFADEASALKPLPAIDFDTRYRDVRCVSWDGYIEVRSNRYSVPETHCNQIVTVRISLDDELTVYSHDDQVLCRHRLQDRSQGWQTQPVHHASLWQQATAVEKRQLSVYEEVLS</sequence>
<dbReference type="AlphaFoldDB" id="A0A4Z0VZ80"/>
<comment type="similarity">
    <text evidence="1">Belongs to the transposase IS21/IS408/IS1162 family.</text>
</comment>
<dbReference type="Pfam" id="PF22483">
    <property type="entry name" value="Mu-transpos_C_2"/>
    <property type="match status" value="1"/>
</dbReference>
<evidence type="ECO:0000313" key="8">
    <source>
        <dbReference type="EMBL" id="TGG89368.1"/>
    </source>
</evidence>
<dbReference type="InterPro" id="IPR012337">
    <property type="entry name" value="RNaseH-like_sf"/>
</dbReference>
<dbReference type="GO" id="GO:0003677">
    <property type="term" value="F:DNA binding"/>
    <property type="evidence" value="ECO:0007669"/>
    <property type="project" value="UniProtKB-KW"/>
</dbReference>
<keyword evidence="9" id="KW-1185">Reference proteome</keyword>
<dbReference type="PROSITE" id="PS50531">
    <property type="entry name" value="HTH_IS21"/>
    <property type="match status" value="1"/>
</dbReference>
<dbReference type="Pfam" id="PF00665">
    <property type="entry name" value="rve"/>
    <property type="match status" value="1"/>
</dbReference>
<dbReference type="Proteomes" id="UP000297475">
    <property type="component" value="Unassembled WGS sequence"/>
</dbReference>
<keyword evidence="2" id="KW-0815">Transposition</keyword>
<protein>
    <submittedName>
        <fullName evidence="8">IS21 family transposase</fullName>
    </submittedName>
</protein>
<dbReference type="GO" id="GO:0032196">
    <property type="term" value="P:transposition"/>
    <property type="evidence" value="ECO:0007669"/>
    <property type="project" value="UniProtKB-KW"/>
</dbReference>
<evidence type="ECO:0000256" key="3">
    <source>
        <dbReference type="ARBA" id="ARBA00023125"/>
    </source>
</evidence>
<dbReference type="GO" id="GO:0006310">
    <property type="term" value="P:DNA recombination"/>
    <property type="evidence" value="ECO:0007669"/>
    <property type="project" value="UniProtKB-KW"/>
</dbReference>
<dbReference type="PANTHER" id="PTHR35004">
    <property type="entry name" value="TRANSPOSASE RV3428C-RELATED"/>
    <property type="match status" value="1"/>
</dbReference>
<evidence type="ECO:0000256" key="4">
    <source>
        <dbReference type="ARBA" id="ARBA00023172"/>
    </source>
</evidence>
<dbReference type="GO" id="GO:0015074">
    <property type="term" value="P:DNA integration"/>
    <property type="evidence" value="ECO:0007669"/>
    <property type="project" value="InterPro"/>
</dbReference>
<dbReference type="OrthoDB" id="3193769at2"/>
<reference evidence="8 9" key="1">
    <citation type="submission" date="2019-04" db="EMBL/GenBank/DDBJ databases">
        <title>Natronospirillum operosus gen. nov., sp. nov., a haloalkaliphilic satellite isolated from decaying biomass of laboratory culture of cyanobacterium Geitlerinema sp. and proposal of Natronospirillaceae fam. nov. and Saccharospirillaceae fam. nov.</title>
        <authorList>
            <person name="Kevbrin V."/>
            <person name="Boltyanskaya Y."/>
            <person name="Koziaeva V."/>
            <person name="Grouzdev D.S."/>
            <person name="Park M."/>
            <person name="Cho J."/>
        </authorList>
    </citation>
    <scope>NUCLEOTIDE SEQUENCE [LARGE SCALE GENOMIC DNA]</scope>
    <source>
        <strain evidence="8 9">G-116</strain>
    </source>
</reference>
<dbReference type="Gene3D" id="3.30.420.10">
    <property type="entry name" value="Ribonuclease H-like superfamily/Ribonuclease H"/>
    <property type="match status" value="1"/>
</dbReference>
<dbReference type="InterPro" id="IPR001584">
    <property type="entry name" value="Integrase_cat-core"/>
</dbReference>
<evidence type="ECO:0000256" key="1">
    <source>
        <dbReference type="ARBA" id="ARBA00009277"/>
    </source>
</evidence>
<dbReference type="InterPro" id="IPR017894">
    <property type="entry name" value="HTH_IS21_transposase_type"/>
</dbReference>
<dbReference type="SUPFAM" id="SSF53098">
    <property type="entry name" value="Ribonuclease H-like"/>
    <property type="match status" value="1"/>
</dbReference>
<feature type="region of interest" description="Disordered" evidence="5">
    <location>
        <begin position="37"/>
        <end position="57"/>
    </location>
</feature>
<proteinExistence type="inferred from homology"/>
<evidence type="ECO:0000259" key="6">
    <source>
        <dbReference type="PROSITE" id="PS50531"/>
    </source>
</evidence>
<comment type="caution">
    <text evidence="8">The sequence shown here is derived from an EMBL/GenBank/DDBJ whole genome shotgun (WGS) entry which is preliminary data.</text>
</comment>
<dbReference type="InterPro" id="IPR036397">
    <property type="entry name" value="RNaseH_sf"/>
</dbReference>
<evidence type="ECO:0000259" key="7">
    <source>
        <dbReference type="PROSITE" id="PS50994"/>
    </source>
</evidence>
<evidence type="ECO:0000256" key="5">
    <source>
        <dbReference type="SAM" id="MobiDB-lite"/>
    </source>
</evidence>